<dbReference type="Proteomes" id="UP001221898">
    <property type="component" value="Unassembled WGS sequence"/>
</dbReference>
<accession>A0AAD7TBI5</accession>
<dbReference type="EMBL" id="JAINUG010000003">
    <property type="protein sequence ID" value="KAJ8417890.1"/>
    <property type="molecule type" value="Genomic_DNA"/>
</dbReference>
<name>A0AAD7TBI5_9TELE</name>
<dbReference type="AlphaFoldDB" id="A0AAD7TBI5"/>
<dbReference type="InterPro" id="IPR001304">
    <property type="entry name" value="C-type_lectin-like"/>
</dbReference>
<proteinExistence type="predicted"/>
<feature type="domain" description="C-type lectin" evidence="1">
    <location>
        <begin position="10"/>
        <end position="99"/>
    </location>
</feature>
<dbReference type="SUPFAM" id="SSF56436">
    <property type="entry name" value="C-type lectin-like"/>
    <property type="match status" value="1"/>
</dbReference>
<dbReference type="Gene3D" id="3.10.100.10">
    <property type="entry name" value="Mannose-Binding Protein A, subunit A"/>
    <property type="match status" value="1"/>
</dbReference>
<protein>
    <recommendedName>
        <fullName evidence="1">C-type lectin domain-containing protein</fullName>
    </recommendedName>
</protein>
<evidence type="ECO:0000313" key="3">
    <source>
        <dbReference type="Proteomes" id="UP001221898"/>
    </source>
</evidence>
<dbReference type="InterPro" id="IPR016187">
    <property type="entry name" value="CTDL_fold"/>
</dbReference>
<comment type="caution">
    <text evidence="2">The sequence shown here is derived from an EMBL/GenBank/DDBJ whole genome shotgun (WGS) entry which is preliminary data.</text>
</comment>
<evidence type="ECO:0000259" key="1">
    <source>
        <dbReference type="PROSITE" id="PS50041"/>
    </source>
</evidence>
<gene>
    <name evidence="2" type="ORF">AAFF_G00227330</name>
</gene>
<reference evidence="2" key="1">
    <citation type="journal article" date="2023" name="Science">
        <title>Genome structures resolve the early diversification of teleost fishes.</title>
        <authorList>
            <person name="Parey E."/>
            <person name="Louis A."/>
            <person name="Montfort J."/>
            <person name="Bouchez O."/>
            <person name="Roques C."/>
            <person name="Iampietro C."/>
            <person name="Lluch J."/>
            <person name="Castinel A."/>
            <person name="Donnadieu C."/>
            <person name="Desvignes T."/>
            <person name="Floi Bucao C."/>
            <person name="Jouanno E."/>
            <person name="Wen M."/>
            <person name="Mejri S."/>
            <person name="Dirks R."/>
            <person name="Jansen H."/>
            <person name="Henkel C."/>
            <person name="Chen W.J."/>
            <person name="Zahm M."/>
            <person name="Cabau C."/>
            <person name="Klopp C."/>
            <person name="Thompson A.W."/>
            <person name="Robinson-Rechavi M."/>
            <person name="Braasch I."/>
            <person name="Lecointre G."/>
            <person name="Bobe J."/>
            <person name="Postlethwait J.H."/>
            <person name="Berthelot C."/>
            <person name="Roest Crollius H."/>
            <person name="Guiguen Y."/>
        </authorList>
    </citation>
    <scope>NUCLEOTIDE SEQUENCE</scope>
    <source>
        <strain evidence="2">NC1722</strain>
    </source>
</reference>
<keyword evidence="3" id="KW-1185">Reference proteome</keyword>
<evidence type="ECO:0000313" key="2">
    <source>
        <dbReference type="EMBL" id="KAJ8417890.1"/>
    </source>
</evidence>
<sequence>MELSLLPLKWGKAKDYCRQNYTDLFSMLNEDDMDRILDAAAQEPRLTLWVNRDPLEYRSWSIADNYQCPTLPRHCGALSITERVWESKPYEEKLNFICYTEF</sequence>
<organism evidence="2 3">
    <name type="scientific">Aldrovandia affinis</name>
    <dbReference type="NCBI Taxonomy" id="143900"/>
    <lineage>
        <taxon>Eukaryota</taxon>
        <taxon>Metazoa</taxon>
        <taxon>Chordata</taxon>
        <taxon>Craniata</taxon>
        <taxon>Vertebrata</taxon>
        <taxon>Euteleostomi</taxon>
        <taxon>Actinopterygii</taxon>
        <taxon>Neopterygii</taxon>
        <taxon>Teleostei</taxon>
        <taxon>Notacanthiformes</taxon>
        <taxon>Halosauridae</taxon>
        <taxon>Aldrovandia</taxon>
    </lineage>
</organism>
<dbReference type="InterPro" id="IPR016186">
    <property type="entry name" value="C-type_lectin-like/link_sf"/>
</dbReference>
<dbReference type="CDD" id="cd00037">
    <property type="entry name" value="CLECT"/>
    <property type="match status" value="1"/>
</dbReference>
<dbReference type="PANTHER" id="PTHR45784">
    <property type="entry name" value="C-TYPE LECTIN DOMAIN FAMILY 20 MEMBER A-RELATED"/>
    <property type="match status" value="1"/>
</dbReference>
<dbReference type="PROSITE" id="PS50041">
    <property type="entry name" value="C_TYPE_LECTIN_2"/>
    <property type="match status" value="1"/>
</dbReference>
<dbReference type="PANTHER" id="PTHR45784:SF3">
    <property type="entry name" value="C-TYPE LECTIN DOMAIN FAMILY 4 MEMBER K-LIKE-RELATED"/>
    <property type="match status" value="1"/>
</dbReference>